<accession>A0AA89B987</accession>
<evidence type="ECO:0000256" key="3">
    <source>
        <dbReference type="ARBA" id="ARBA00022723"/>
    </source>
</evidence>
<dbReference type="Gene3D" id="2.60.120.650">
    <property type="entry name" value="Cupin"/>
    <property type="match status" value="2"/>
</dbReference>
<keyword evidence="7" id="KW-1185">Reference proteome</keyword>
<protein>
    <recommendedName>
        <fullName evidence="5">JmjC domain-containing protein</fullName>
    </recommendedName>
</protein>
<dbReference type="GO" id="GO:0032454">
    <property type="term" value="F:histone H3K9 demethylase activity"/>
    <property type="evidence" value="ECO:0007669"/>
    <property type="project" value="InterPro"/>
</dbReference>
<comment type="subcellular location">
    <subcellularLocation>
        <location evidence="1">Nucleus</location>
    </subcellularLocation>
</comment>
<keyword evidence="3" id="KW-0479">Metal-binding</keyword>
<dbReference type="Pfam" id="PF02373">
    <property type="entry name" value="JmjC"/>
    <property type="match status" value="1"/>
</dbReference>
<dbReference type="GO" id="GO:0031490">
    <property type="term" value="F:chromatin DNA binding"/>
    <property type="evidence" value="ECO:0007669"/>
    <property type="project" value="TreeGrafter"/>
</dbReference>
<dbReference type="SUPFAM" id="SSF51197">
    <property type="entry name" value="Clavaminate synthase-like"/>
    <property type="match status" value="1"/>
</dbReference>
<evidence type="ECO:0000313" key="6">
    <source>
        <dbReference type="EMBL" id="KAK3034709.1"/>
    </source>
</evidence>
<dbReference type="FunFam" id="2.60.120.650:FF:000033">
    <property type="entry name" value="Transcription factor jumonji (JmjC) domain-containing protein"/>
    <property type="match status" value="1"/>
</dbReference>
<dbReference type="AlphaFoldDB" id="A0AA89B987"/>
<dbReference type="GO" id="GO:0003712">
    <property type="term" value="F:transcription coregulator activity"/>
    <property type="evidence" value="ECO:0007669"/>
    <property type="project" value="TreeGrafter"/>
</dbReference>
<dbReference type="PANTHER" id="PTHR12549:SF38">
    <property type="entry name" value="JMJC DOMAIN-CONTAINING HISTONE DEMETHYLASE 2, ISOFORM A"/>
    <property type="match status" value="1"/>
</dbReference>
<comment type="caution">
    <text evidence="6">The sequence shown here is derived from an EMBL/GenBank/DDBJ whole genome shotgun (WGS) entry which is preliminary data.</text>
</comment>
<dbReference type="InterPro" id="IPR045109">
    <property type="entry name" value="LSDs-like"/>
</dbReference>
<sequence>YPDRRKKEVKNACPSCCGNCNCKACLQADVVMASHNEVDKTVRLQRLLYLLHKTLPLLRQIQEGQKTELDVEAHIRGSQLAEEDLTKAIFDDDDRVYWRTALAAVSRRDSAHGDAAVGRRDNCNTSIVNFLRSCPNPDCSYDLCLKCCGELRKGIQPGGNEAESSFHQFVERSYGQGTDVKGPQSDTSSGSQVALPAGGCLADVASNFPDWGVKTDGSIPCPPIARGGCGTGTLELRRIFEANWVDKLIKSSDVLTSYYQPPDSDLSRGCSLCPCTSSSRDDKSDHSGVRKAAFRRNSHDVLLYCPNAAALGESEFEHFQVHWRRGEPVIVRNLLAKTSGLSWEPMVMWRAFRSARKKLKEESFCVKAVDCLDWCEVEINIHQFFKGYLEGRRHRSGWPEMLKLKDWPPTNSFEECLPRHGAEFIGMLPFSDYTHPRSGVLNLATKLPAHAPKPDLGPKTYIAYGIPEELGRGDSVAKLHCDISDAVNILTHTTNVKLGTWQSKAITKLQKGYEAEDSSMLNGGTCEDIAYCPTSKELLGLYQRDADIEMVERDPTAQRHGESCRVTRTKVAKGNFSSPDEGDVGLSCHAEEVSFYHGHHAEYEITEKDSSNAAKRKLMNCNATSEATFSGNEPTDSTQEKANTVGAEHPLQSKNDCSAVVHGGAVWDIFRRQDVPKLTEYLQKHHKEFRGINNVPINSVVHPIHDQTFYLNEKHKKQLKEEYGIEPWTFEQYIGEAVFIPAGCPHQVRNRQSCIKVALDFVSPDNIQECIRLTEEFRLLPKFHKYKEDKL</sequence>
<gene>
    <name evidence="6" type="ORF">RJ639_032662</name>
</gene>
<dbReference type="GO" id="GO:0006357">
    <property type="term" value="P:regulation of transcription by RNA polymerase II"/>
    <property type="evidence" value="ECO:0007669"/>
    <property type="project" value="TreeGrafter"/>
</dbReference>
<evidence type="ECO:0000256" key="2">
    <source>
        <dbReference type="ARBA" id="ARBA00006801"/>
    </source>
</evidence>
<feature type="domain" description="JmjC" evidence="5">
    <location>
        <begin position="436"/>
        <end position="778"/>
    </location>
</feature>
<organism evidence="6 7">
    <name type="scientific">Escallonia herrerae</name>
    <dbReference type="NCBI Taxonomy" id="1293975"/>
    <lineage>
        <taxon>Eukaryota</taxon>
        <taxon>Viridiplantae</taxon>
        <taxon>Streptophyta</taxon>
        <taxon>Embryophyta</taxon>
        <taxon>Tracheophyta</taxon>
        <taxon>Spermatophyta</taxon>
        <taxon>Magnoliopsida</taxon>
        <taxon>eudicotyledons</taxon>
        <taxon>Gunneridae</taxon>
        <taxon>Pentapetalae</taxon>
        <taxon>asterids</taxon>
        <taxon>campanulids</taxon>
        <taxon>Escalloniales</taxon>
        <taxon>Escalloniaceae</taxon>
        <taxon>Escallonia</taxon>
    </lineage>
</organism>
<dbReference type="PROSITE" id="PS51184">
    <property type="entry name" value="JMJC"/>
    <property type="match status" value="1"/>
</dbReference>
<comment type="similarity">
    <text evidence="2">Belongs to the JARID1 histone demethylase family.</text>
</comment>
<dbReference type="PANTHER" id="PTHR12549">
    <property type="entry name" value="JMJC DOMAIN-CONTAINING HISTONE DEMETHYLATION PROTEIN"/>
    <property type="match status" value="1"/>
</dbReference>
<proteinExistence type="inferred from homology"/>
<evidence type="ECO:0000313" key="7">
    <source>
        <dbReference type="Proteomes" id="UP001188597"/>
    </source>
</evidence>
<dbReference type="GO" id="GO:0046872">
    <property type="term" value="F:metal ion binding"/>
    <property type="evidence" value="ECO:0007669"/>
    <property type="project" value="UniProtKB-KW"/>
</dbReference>
<name>A0AA89B987_9ASTE</name>
<keyword evidence="4" id="KW-0539">Nucleus</keyword>
<dbReference type="InterPro" id="IPR003347">
    <property type="entry name" value="JmjC_dom"/>
</dbReference>
<dbReference type="GO" id="GO:0000785">
    <property type="term" value="C:chromatin"/>
    <property type="evidence" value="ECO:0007669"/>
    <property type="project" value="TreeGrafter"/>
</dbReference>
<dbReference type="EMBL" id="JAVXUP010000194">
    <property type="protein sequence ID" value="KAK3034709.1"/>
    <property type="molecule type" value="Genomic_DNA"/>
</dbReference>
<evidence type="ECO:0000256" key="4">
    <source>
        <dbReference type="ARBA" id="ARBA00023242"/>
    </source>
</evidence>
<feature type="non-terminal residue" evidence="6">
    <location>
        <position position="791"/>
    </location>
</feature>
<dbReference type="SMART" id="SM00558">
    <property type="entry name" value="JmjC"/>
    <property type="match status" value="1"/>
</dbReference>
<dbReference type="Proteomes" id="UP001188597">
    <property type="component" value="Unassembled WGS sequence"/>
</dbReference>
<evidence type="ECO:0000256" key="1">
    <source>
        <dbReference type="ARBA" id="ARBA00004123"/>
    </source>
</evidence>
<feature type="non-terminal residue" evidence="6">
    <location>
        <position position="1"/>
    </location>
</feature>
<dbReference type="GO" id="GO:0000118">
    <property type="term" value="C:histone deacetylase complex"/>
    <property type="evidence" value="ECO:0007669"/>
    <property type="project" value="TreeGrafter"/>
</dbReference>
<evidence type="ECO:0000259" key="5">
    <source>
        <dbReference type="PROSITE" id="PS51184"/>
    </source>
</evidence>
<reference evidence="6" key="1">
    <citation type="submission" date="2022-12" db="EMBL/GenBank/DDBJ databases">
        <title>Draft genome assemblies for two species of Escallonia (Escalloniales).</title>
        <authorList>
            <person name="Chanderbali A."/>
            <person name="Dervinis C."/>
            <person name="Anghel I."/>
            <person name="Soltis D."/>
            <person name="Soltis P."/>
            <person name="Zapata F."/>
        </authorList>
    </citation>
    <scope>NUCLEOTIDE SEQUENCE</scope>
    <source>
        <strain evidence="6">UCBG64.0493</strain>
        <tissue evidence="6">Leaf</tissue>
    </source>
</reference>